<dbReference type="AlphaFoldDB" id="A0A9N9N9A2"/>
<feature type="compositionally biased region" description="Basic and acidic residues" evidence="1">
    <location>
        <begin position="75"/>
        <end position="94"/>
    </location>
</feature>
<dbReference type="EMBL" id="CAJVPY010009944">
    <property type="protein sequence ID" value="CAG8713981.1"/>
    <property type="molecule type" value="Genomic_DNA"/>
</dbReference>
<comment type="caution">
    <text evidence="2">The sequence shown here is derived from an EMBL/GenBank/DDBJ whole genome shotgun (WGS) entry which is preliminary data.</text>
</comment>
<evidence type="ECO:0000256" key="1">
    <source>
        <dbReference type="SAM" id="MobiDB-lite"/>
    </source>
</evidence>
<organism evidence="2 3">
    <name type="scientific">Dentiscutata erythropus</name>
    <dbReference type="NCBI Taxonomy" id="1348616"/>
    <lineage>
        <taxon>Eukaryota</taxon>
        <taxon>Fungi</taxon>
        <taxon>Fungi incertae sedis</taxon>
        <taxon>Mucoromycota</taxon>
        <taxon>Glomeromycotina</taxon>
        <taxon>Glomeromycetes</taxon>
        <taxon>Diversisporales</taxon>
        <taxon>Gigasporaceae</taxon>
        <taxon>Dentiscutata</taxon>
    </lineage>
</organism>
<evidence type="ECO:0000313" key="2">
    <source>
        <dbReference type="EMBL" id="CAG8713981.1"/>
    </source>
</evidence>
<evidence type="ECO:0000313" key="3">
    <source>
        <dbReference type="Proteomes" id="UP000789405"/>
    </source>
</evidence>
<proteinExistence type="predicted"/>
<dbReference type="Proteomes" id="UP000789405">
    <property type="component" value="Unassembled WGS sequence"/>
</dbReference>
<name>A0A9N9N9A2_9GLOM</name>
<gene>
    <name evidence="2" type="ORF">DERYTH_LOCUS13800</name>
</gene>
<feature type="region of interest" description="Disordered" evidence="1">
    <location>
        <begin position="75"/>
        <end position="102"/>
    </location>
</feature>
<reference evidence="2" key="1">
    <citation type="submission" date="2021-06" db="EMBL/GenBank/DDBJ databases">
        <authorList>
            <person name="Kallberg Y."/>
            <person name="Tangrot J."/>
            <person name="Rosling A."/>
        </authorList>
    </citation>
    <scope>NUCLEOTIDE SEQUENCE</scope>
    <source>
        <strain evidence="2">MA453B</strain>
    </source>
</reference>
<keyword evidence="3" id="KW-1185">Reference proteome</keyword>
<accession>A0A9N9N9A2</accession>
<protein>
    <submittedName>
        <fullName evidence="2">21163_t:CDS:1</fullName>
    </submittedName>
</protein>
<sequence length="197" mass="23686">MNKLQEEKYFNDEIDKIDEKTYLYEKQFLRNLKEQINEMYNDKEKDHYFIDLEDDEIYQESGVAWMREIKENKENNKEKGKKHNLEDKDISDPKRRNKRIMKPEKEYNKKSISFVRSILVKCEFMEDVSPLTISAIFDIYKESTAYSSALATLIDFYKKAKARYFTKLDIVYKILVLQSPDLELNELIENIFDGLEV</sequence>